<dbReference type="AlphaFoldDB" id="A0A0M5L6Z4"/>
<keyword evidence="3" id="KW-0808">Transferase</keyword>
<keyword evidence="4" id="KW-1185">Reference proteome</keyword>
<dbReference type="GO" id="GO:0016020">
    <property type="term" value="C:membrane"/>
    <property type="evidence" value="ECO:0007669"/>
    <property type="project" value="TreeGrafter"/>
</dbReference>
<dbReference type="Proteomes" id="UP000057938">
    <property type="component" value="Chromosome"/>
</dbReference>
<feature type="transmembrane region" description="Helical" evidence="1">
    <location>
        <begin position="258"/>
        <end position="278"/>
    </location>
</feature>
<protein>
    <submittedName>
        <fullName evidence="3">Acyltransferase 3</fullName>
    </submittedName>
</protein>
<gene>
    <name evidence="3" type="ORF">AMC99_01527</name>
</gene>
<organism evidence="3 4">
    <name type="scientific">Altererythrobacter epoxidivorans</name>
    <dbReference type="NCBI Taxonomy" id="361183"/>
    <lineage>
        <taxon>Bacteria</taxon>
        <taxon>Pseudomonadati</taxon>
        <taxon>Pseudomonadota</taxon>
        <taxon>Alphaproteobacteria</taxon>
        <taxon>Sphingomonadales</taxon>
        <taxon>Erythrobacteraceae</taxon>
        <taxon>Altererythrobacter</taxon>
    </lineage>
</organism>
<dbReference type="PANTHER" id="PTHR23028:SF131">
    <property type="entry name" value="BLR2367 PROTEIN"/>
    <property type="match status" value="1"/>
</dbReference>
<evidence type="ECO:0000313" key="3">
    <source>
        <dbReference type="EMBL" id="ALE16819.1"/>
    </source>
</evidence>
<dbReference type="PANTHER" id="PTHR23028">
    <property type="entry name" value="ACETYLTRANSFERASE"/>
    <property type="match status" value="1"/>
</dbReference>
<feature type="transmembrane region" description="Helical" evidence="1">
    <location>
        <begin position="93"/>
        <end position="110"/>
    </location>
</feature>
<keyword evidence="1" id="KW-0472">Membrane</keyword>
<sequence>MPGLFICRIGSDRVLLTGVTGGYLESLSRTGIEMKTPYLSLIDGFRGLAALCVLIYHYGHFFMAGPDRTAIYDFPDIAPFSDALSIVYSEGDFAVQIFWMISGFVFTYVYPAQIKDGRAFLVNRIARLYPLHLVTLILVTALFLAARLTLGYTPIYANFDLEHFLAQLVLASDWVNTGYSFNGPIWSVSVEVVIYGVFWALSSRLAHQNALISAVFAAGFFALFMTFGNLTEIFRCGFFFFSGAMLARMCLGLTSRIGMSALAVLLITEGLVFSAYFGVGGFKTLGGVGLFGGMLVALYAFEGAVPERFRRVSEWLGESSYGLYLWHFPIQLSAILIIGPSGQLEVLAQSPAFFFSYLAISLFVARLSYRYFEAPARRYLRRALA</sequence>
<feature type="transmembrane region" description="Helical" evidence="1">
    <location>
        <begin position="131"/>
        <end position="150"/>
    </location>
</feature>
<dbReference type="Pfam" id="PF01757">
    <property type="entry name" value="Acyl_transf_3"/>
    <property type="match status" value="1"/>
</dbReference>
<feature type="transmembrane region" description="Helical" evidence="1">
    <location>
        <begin position="184"/>
        <end position="202"/>
    </location>
</feature>
<dbReference type="GO" id="GO:0016747">
    <property type="term" value="F:acyltransferase activity, transferring groups other than amino-acyl groups"/>
    <property type="evidence" value="ECO:0007669"/>
    <property type="project" value="InterPro"/>
</dbReference>
<keyword evidence="1" id="KW-0812">Transmembrane</keyword>
<evidence type="ECO:0000259" key="2">
    <source>
        <dbReference type="Pfam" id="PF01757"/>
    </source>
</evidence>
<feature type="transmembrane region" description="Helical" evidence="1">
    <location>
        <begin position="321"/>
        <end position="340"/>
    </location>
</feature>
<feature type="transmembrane region" description="Helical" evidence="1">
    <location>
        <begin position="209"/>
        <end position="227"/>
    </location>
</feature>
<dbReference type="PATRIC" id="fig|361183.4.peg.1500"/>
<keyword evidence="1" id="KW-1133">Transmembrane helix</keyword>
<dbReference type="InterPro" id="IPR050879">
    <property type="entry name" value="Acyltransferase_3"/>
</dbReference>
<dbReference type="STRING" id="361183.AMC99_01527"/>
<evidence type="ECO:0000256" key="1">
    <source>
        <dbReference type="SAM" id="Phobius"/>
    </source>
</evidence>
<keyword evidence="3" id="KW-0012">Acyltransferase</keyword>
<dbReference type="KEGG" id="aep:AMC99_01527"/>
<feature type="transmembrane region" description="Helical" evidence="1">
    <location>
        <begin position="352"/>
        <end position="372"/>
    </location>
</feature>
<feature type="domain" description="Acyltransferase 3" evidence="2">
    <location>
        <begin position="42"/>
        <end position="365"/>
    </location>
</feature>
<name>A0A0M5L6Z4_9SPHN</name>
<dbReference type="OrthoDB" id="9796461at2"/>
<feature type="transmembrane region" description="Helical" evidence="1">
    <location>
        <begin position="284"/>
        <end position="301"/>
    </location>
</feature>
<dbReference type="InterPro" id="IPR002656">
    <property type="entry name" value="Acyl_transf_3_dom"/>
</dbReference>
<evidence type="ECO:0000313" key="4">
    <source>
        <dbReference type="Proteomes" id="UP000057938"/>
    </source>
</evidence>
<dbReference type="GO" id="GO:0000271">
    <property type="term" value="P:polysaccharide biosynthetic process"/>
    <property type="evidence" value="ECO:0007669"/>
    <property type="project" value="TreeGrafter"/>
</dbReference>
<feature type="transmembrane region" description="Helical" evidence="1">
    <location>
        <begin position="233"/>
        <end position="251"/>
    </location>
</feature>
<reference evidence="3 4" key="1">
    <citation type="submission" date="2015-09" db="EMBL/GenBank/DDBJ databases">
        <title>Complete genome sequence of a benzo[a]pyrene-degrading bacterium Altererythrobacter epoxidivorans CGMCC 1.7731T.</title>
        <authorList>
            <person name="Li Z."/>
            <person name="Cheng H."/>
            <person name="Huo Y."/>
            <person name="Xu X."/>
        </authorList>
    </citation>
    <scope>NUCLEOTIDE SEQUENCE [LARGE SCALE GENOMIC DNA]</scope>
    <source>
        <strain evidence="3 4">CGMCC 1.7731</strain>
    </source>
</reference>
<dbReference type="EMBL" id="CP012669">
    <property type="protein sequence ID" value="ALE16819.1"/>
    <property type="molecule type" value="Genomic_DNA"/>
</dbReference>
<feature type="transmembrane region" description="Helical" evidence="1">
    <location>
        <begin position="38"/>
        <end position="58"/>
    </location>
</feature>
<dbReference type="RefSeq" id="WP_061924870.1">
    <property type="nucleotide sequence ID" value="NZ_CP012669.1"/>
</dbReference>
<proteinExistence type="predicted"/>
<accession>A0A0M5L6Z4</accession>